<accession>A0A0P9CLD9</accession>
<evidence type="ECO:0000313" key="13">
    <source>
        <dbReference type="EMBL" id="KPV46260.1"/>
    </source>
</evidence>
<keyword evidence="9" id="KW-0739">Sodium transport</keyword>
<feature type="transmembrane region" description="Helical" evidence="11">
    <location>
        <begin position="60"/>
        <end position="78"/>
    </location>
</feature>
<feature type="transmembrane region" description="Helical" evidence="11">
    <location>
        <begin position="155"/>
        <end position="174"/>
    </location>
</feature>
<dbReference type="AlphaFoldDB" id="A0A0P9CLD9"/>
<feature type="transmembrane region" description="Helical" evidence="11">
    <location>
        <begin position="333"/>
        <end position="355"/>
    </location>
</feature>
<evidence type="ECO:0000256" key="3">
    <source>
        <dbReference type="ARBA" id="ARBA00022449"/>
    </source>
</evidence>
<keyword evidence="2" id="KW-0813">Transport</keyword>
<feature type="transmembrane region" description="Helical" evidence="11">
    <location>
        <begin position="186"/>
        <end position="209"/>
    </location>
</feature>
<dbReference type="GO" id="GO:1902600">
    <property type="term" value="P:proton transmembrane transport"/>
    <property type="evidence" value="ECO:0007669"/>
    <property type="project" value="InterPro"/>
</dbReference>
<keyword evidence="7" id="KW-0406">Ion transport</keyword>
<feature type="transmembrane region" description="Helical" evidence="11">
    <location>
        <begin position="33"/>
        <end position="54"/>
    </location>
</feature>
<dbReference type="Pfam" id="PF00999">
    <property type="entry name" value="Na_H_Exchanger"/>
    <property type="match status" value="1"/>
</dbReference>
<dbReference type="EMBL" id="LJCQ01000275">
    <property type="protein sequence ID" value="KPV46260.1"/>
    <property type="molecule type" value="Genomic_DNA"/>
</dbReference>
<dbReference type="Pfam" id="PF00571">
    <property type="entry name" value="CBS"/>
    <property type="match status" value="1"/>
</dbReference>
<dbReference type="PANTHER" id="PTHR43562:SF3">
    <property type="entry name" value="SODIUM ION_PROTON EXCHANGER (EUROFUNG)"/>
    <property type="match status" value="1"/>
</dbReference>
<evidence type="ECO:0000256" key="10">
    <source>
        <dbReference type="PROSITE-ProRule" id="PRU00703"/>
    </source>
</evidence>
<dbReference type="Proteomes" id="UP000050515">
    <property type="component" value="Unassembled WGS sequence"/>
</dbReference>
<evidence type="ECO:0000256" key="6">
    <source>
        <dbReference type="ARBA" id="ARBA00023053"/>
    </source>
</evidence>
<dbReference type="Gene3D" id="3.10.580.10">
    <property type="entry name" value="CBS-domain"/>
    <property type="match status" value="1"/>
</dbReference>
<evidence type="ECO:0000256" key="9">
    <source>
        <dbReference type="ARBA" id="ARBA00023201"/>
    </source>
</evidence>
<feature type="transmembrane region" description="Helical" evidence="11">
    <location>
        <begin position="90"/>
        <end position="108"/>
    </location>
</feature>
<dbReference type="InterPro" id="IPR000644">
    <property type="entry name" value="CBS_dom"/>
</dbReference>
<keyword evidence="3" id="KW-0050">Antiport</keyword>
<dbReference type="SUPFAM" id="SSF54631">
    <property type="entry name" value="CBS-domain pair"/>
    <property type="match status" value="1"/>
</dbReference>
<evidence type="ECO:0000256" key="7">
    <source>
        <dbReference type="ARBA" id="ARBA00023065"/>
    </source>
</evidence>
<organism evidence="13 14">
    <name type="scientific">Acidiplasma aeolicum</name>
    <dbReference type="NCBI Taxonomy" id="507754"/>
    <lineage>
        <taxon>Archaea</taxon>
        <taxon>Methanobacteriati</taxon>
        <taxon>Thermoplasmatota</taxon>
        <taxon>Thermoplasmata</taxon>
        <taxon>Thermoplasmatales</taxon>
        <taxon>Ferroplasmaceae</taxon>
        <taxon>Acidiplasma</taxon>
    </lineage>
</organism>
<proteinExistence type="predicted"/>
<comment type="caution">
    <text evidence="13">The sequence shown here is derived from an EMBL/GenBank/DDBJ whole genome shotgun (WGS) entry which is preliminary data.</text>
</comment>
<feature type="transmembrane region" description="Helical" evidence="11">
    <location>
        <begin position="361"/>
        <end position="383"/>
    </location>
</feature>
<evidence type="ECO:0000256" key="2">
    <source>
        <dbReference type="ARBA" id="ARBA00022448"/>
    </source>
</evidence>
<protein>
    <submittedName>
        <fullName evidence="13">Sodium:proton antiporter</fullName>
    </submittedName>
</protein>
<feature type="transmembrane region" description="Helical" evidence="11">
    <location>
        <begin position="299"/>
        <end position="321"/>
    </location>
</feature>
<dbReference type="PANTHER" id="PTHR43562">
    <property type="entry name" value="NAPA-TYPE SODIUM/HYDROGEN ANTIPORTER"/>
    <property type="match status" value="1"/>
</dbReference>
<feature type="transmembrane region" description="Helical" evidence="11">
    <location>
        <begin position="114"/>
        <end position="134"/>
    </location>
</feature>
<evidence type="ECO:0000259" key="12">
    <source>
        <dbReference type="PROSITE" id="PS51371"/>
    </source>
</evidence>
<evidence type="ECO:0000313" key="14">
    <source>
        <dbReference type="Proteomes" id="UP000050515"/>
    </source>
</evidence>
<dbReference type="GO" id="GO:0016020">
    <property type="term" value="C:membrane"/>
    <property type="evidence" value="ECO:0007669"/>
    <property type="project" value="UniProtKB-SubCell"/>
</dbReference>
<dbReference type="PATRIC" id="fig|507754.4.peg.19"/>
<keyword evidence="4 11" id="KW-0812">Transmembrane</keyword>
<comment type="subcellular location">
    <subcellularLocation>
        <location evidence="1">Membrane</location>
        <topology evidence="1">Multi-pass membrane protein</topology>
    </subcellularLocation>
</comment>
<keyword evidence="8 11" id="KW-0472">Membrane</keyword>
<name>A0A0P9CLD9_9ARCH</name>
<evidence type="ECO:0000256" key="4">
    <source>
        <dbReference type="ARBA" id="ARBA00022692"/>
    </source>
</evidence>
<keyword evidence="10" id="KW-0129">CBS domain</keyword>
<reference evidence="13 14" key="1">
    <citation type="submission" date="2015-09" db="EMBL/GenBank/DDBJ databases">
        <title>Draft genome sequence of Acidiplasma aeolicum DSM 18409.</title>
        <authorList>
            <person name="Hemp J."/>
        </authorList>
    </citation>
    <scope>NUCLEOTIDE SEQUENCE [LARGE SCALE GENOMIC DNA]</scope>
    <source>
        <strain evidence="13 14">V</strain>
    </source>
</reference>
<gene>
    <name evidence="13" type="ORF">SE19_06295</name>
</gene>
<feature type="transmembrane region" description="Helical" evidence="11">
    <location>
        <begin position="274"/>
        <end position="293"/>
    </location>
</feature>
<dbReference type="RefSeq" id="WP_054964308.1">
    <property type="nucleotide sequence ID" value="NZ_LJCQ01000275.1"/>
</dbReference>
<dbReference type="InterPro" id="IPR038770">
    <property type="entry name" value="Na+/solute_symporter_sf"/>
</dbReference>
<dbReference type="GO" id="GO:0015297">
    <property type="term" value="F:antiporter activity"/>
    <property type="evidence" value="ECO:0007669"/>
    <property type="project" value="UniProtKB-KW"/>
</dbReference>
<feature type="transmembrane region" description="Helical" evidence="11">
    <location>
        <begin position="221"/>
        <end position="239"/>
    </location>
</feature>
<dbReference type="PROSITE" id="PS51371">
    <property type="entry name" value="CBS"/>
    <property type="match status" value="1"/>
</dbReference>
<evidence type="ECO:0000256" key="5">
    <source>
        <dbReference type="ARBA" id="ARBA00022989"/>
    </source>
</evidence>
<dbReference type="InterPro" id="IPR006153">
    <property type="entry name" value="Cation/H_exchanger_TM"/>
</dbReference>
<dbReference type="GO" id="GO:0006814">
    <property type="term" value="P:sodium ion transport"/>
    <property type="evidence" value="ECO:0007669"/>
    <property type="project" value="UniProtKB-KW"/>
</dbReference>
<dbReference type="InterPro" id="IPR046342">
    <property type="entry name" value="CBS_dom_sf"/>
</dbReference>
<feature type="domain" description="CBS" evidence="12">
    <location>
        <begin position="471"/>
        <end position="534"/>
    </location>
</feature>
<feature type="transmembrane region" description="Helical" evidence="11">
    <location>
        <begin position="6"/>
        <end position="21"/>
    </location>
</feature>
<evidence type="ECO:0000256" key="8">
    <source>
        <dbReference type="ARBA" id="ARBA00023136"/>
    </source>
</evidence>
<dbReference type="Gene3D" id="1.20.1530.20">
    <property type="match status" value="1"/>
</dbReference>
<evidence type="ECO:0000256" key="1">
    <source>
        <dbReference type="ARBA" id="ARBA00004141"/>
    </source>
</evidence>
<keyword evidence="6" id="KW-0915">Sodium</keyword>
<sequence>MYGISDSVLALMFLGTLLLLAKLGEEIFERLKLVPYVAAIVFGIIIGPGVLGLINVLPNISLFISIGINFLLFSGGALEFKNVDTKKLMNYKNIILGVIEFFIPFSLISYFVFLILHSLLIAIVTGIVTGMSSAGPLTRLLSDTGLNKTEEGNKIFQEVVTIEISAVILFSFISDFHNKPITFINVLLTSLELIASIVVIILFSKYILIRLLEKMDANSKAHETTIAIIIGFIFILGFIGELYGFNSAIVALFIGIILRDFINDRPIIAEKISTVTYGLFEPLFFIGLGLYFVKITPALIILGLLIFAIALLIKPIAGFVTSKIIKVQPWKNALGTSVNGGVDAALLVVALTLSLVGRYDYSIIMIAITLLTLMVPLLFNINAPVIPVKKSRYVWEIVNSEFKNLKACDIAKTLQTVSVNVKNPISLAFKICTDLNSRAVIVTNSNNRVVGELLLSDMVTLGENKLRTYTVSQGRIVPAIKVRCNAPATDLIKIFRETDPPIVAVVDERGKFIGTILEREILKHISDVLSREAE</sequence>
<evidence type="ECO:0000256" key="11">
    <source>
        <dbReference type="SAM" id="Phobius"/>
    </source>
</evidence>
<keyword evidence="5 11" id="KW-1133">Transmembrane helix</keyword>